<protein>
    <submittedName>
        <fullName evidence="2">Transposase</fullName>
    </submittedName>
</protein>
<comment type="caution">
    <text evidence="2">The sequence shown here is derived from an EMBL/GenBank/DDBJ whole genome shotgun (WGS) entry which is preliminary data.</text>
</comment>
<dbReference type="AlphaFoldDB" id="A0A7W1WV16"/>
<feature type="domain" description="Transposase InsH N-terminal" evidence="1">
    <location>
        <begin position="15"/>
        <end position="110"/>
    </location>
</feature>
<evidence type="ECO:0000259" key="1">
    <source>
        <dbReference type="Pfam" id="PF05598"/>
    </source>
</evidence>
<dbReference type="EMBL" id="JACEIQ010000055">
    <property type="protein sequence ID" value="MBA4496583.1"/>
    <property type="molecule type" value="Genomic_DNA"/>
</dbReference>
<accession>A0A7W1WV16</accession>
<evidence type="ECO:0000313" key="2">
    <source>
        <dbReference type="EMBL" id="MBA4496583.1"/>
    </source>
</evidence>
<dbReference type="Pfam" id="PF05598">
    <property type="entry name" value="DUF772"/>
    <property type="match status" value="1"/>
</dbReference>
<organism evidence="2 3">
    <name type="scientific">Paenactinomyces guangxiensis</name>
    <dbReference type="NCBI Taxonomy" id="1490290"/>
    <lineage>
        <taxon>Bacteria</taxon>
        <taxon>Bacillati</taxon>
        <taxon>Bacillota</taxon>
        <taxon>Bacilli</taxon>
        <taxon>Bacillales</taxon>
        <taxon>Thermoactinomycetaceae</taxon>
        <taxon>Paenactinomyces</taxon>
    </lineage>
</organism>
<dbReference type="PANTHER" id="PTHR35604:SF2">
    <property type="entry name" value="TRANSPOSASE INSH FOR INSERTION SEQUENCE ELEMENT IS5A-RELATED"/>
    <property type="match status" value="1"/>
</dbReference>
<dbReference type="PANTHER" id="PTHR35604">
    <property type="entry name" value="TRANSPOSASE INSH FOR INSERTION SEQUENCE ELEMENT IS5A-RELATED"/>
    <property type="match status" value="1"/>
</dbReference>
<evidence type="ECO:0000313" key="3">
    <source>
        <dbReference type="Proteomes" id="UP000535491"/>
    </source>
</evidence>
<dbReference type="Proteomes" id="UP000535491">
    <property type="component" value="Unassembled WGS sequence"/>
</dbReference>
<proteinExistence type="predicted"/>
<sequence>MLKDQNIKKSSVHSELYNLIPENHILRKINEAIDFSFIHELVKESYDVYYGRPANDPEVLFRLLFLQNLYQLSDRQVITDCQVNLAYKWFLGLNPEDPLPDPFQLSRFRRNRLGVAGVERVLAHIVQQCVK</sequence>
<dbReference type="InterPro" id="IPR008490">
    <property type="entry name" value="Transposase_InsH_N"/>
</dbReference>
<keyword evidence="3" id="KW-1185">Reference proteome</keyword>
<reference evidence="2 3" key="1">
    <citation type="submission" date="2020-07" db="EMBL/GenBank/DDBJ databases">
        <authorList>
            <person name="Feng H."/>
        </authorList>
    </citation>
    <scope>NUCLEOTIDE SEQUENCE [LARGE SCALE GENOMIC DNA]</scope>
    <source>
        <strain evidence="3">s-10</strain>
    </source>
</reference>
<gene>
    <name evidence="2" type="ORF">H1191_20230</name>
</gene>
<name>A0A7W1WV16_9BACL</name>